<protein>
    <submittedName>
        <fullName evidence="1">Uncharacterized protein</fullName>
    </submittedName>
</protein>
<dbReference type="EMBL" id="JAUEIR010000010">
    <property type="protein sequence ID" value="MDN0070145.1"/>
    <property type="molecule type" value="Genomic_DNA"/>
</dbReference>
<gene>
    <name evidence="1" type="ORF">QVN40_10615</name>
</gene>
<organism evidence="1 2">
    <name type="scientific">Collinsella ihumii</name>
    <dbReference type="NCBI Taxonomy" id="1720204"/>
    <lineage>
        <taxon>Bacteria</taxon>
        <taxon>Bacillati</taxon>
        <taxon>Actinomycetota</taxon>
        <taxon>Coriobacteriia</taxon>
        <taxon>Coriobacteriales</taxon>
        <taxon>Coriobacteriaceae</taxon>
        <taxon>Collinsella</taxon>
    </lineage>
</organism>
<proteinExistence type="predicted"/>
<reference evidence="1" key="1">
    <citation type="submission" date="2023-06" db="EMBL/GenBank/DDBJ databases">
        <authorList>
            <person name="Zeman M."/>
            <person name="Kubasova T."/>
            <person name="Jahodarova E."/>
            <person name="Nykrynova M."/>
            <person name="Rychlik I."/>
        </authorList>
    </citation>
    <scope>NUCLEOTIDE SEQUENCE</scope>
    <source>
        <strain evidence="1">15_COKtk</strain>
    </source>
</reference>
<sequence>MESVIAALVTGVLTLIGVLVSNSRSRAVMEVKIDNLTRQVEKHNCLIERTYALEQDVAVVQTEIENLRKVK</sequence>
<evidence type="ECO:0000313" key="2">
    <source>
        <dbReference type="Proteomes" id="UP001168505"/>
    </source>
</evidence>
<comment type="caution">
    <text evidence="1">The sequence shown here is derived from an EMBL/GenBank/DDBJ whole genome shotgun (WGS) entry which is preliminary data.</text>
</comment>
<accession>A0AAW7K073</accession>
<evidence type="ECO:0000313" key="1">
    <source>
        <dbReference type="EMBL" id="MDN0070145.1"/>
    </source>
</evidence>
<dbReference type="AlphaFoldDB" id="A0AAW7K073"/>
<dbReference type="Proteomes" id="UP001168505">
    <property type="component" value="Unassembled WGS sequence"/>
</dbReference>
<reference evidence="1" key="2">
    <citation type="submission" date="2023-08" db="EMBL/GenBank/DDBJ databases">
        <title>Identification and characterization of horizontal gene transfer across gut microbiota members of farm animals based on homology search.</title>
        <authorList>
            <person name="Schwarzerova J."/>
            <person name="Nykrynova M."/>
            <person name="Jureckova K."/>
            <person name="Cejkova D."/>
            <person name="Rychlik I."/>
        </authorList>
    </citation>
    <scope>NUCLEOTIDE SEQUENCE</scope>
    <source>
        <strain evidence="1">15_COKtk</strain>
    </source>
</reference>
<name>A0AAW7K073_9ACTN</name>
<dbReference type="RefSeq" id="WP_289827644.1">
    <property type="nucleotide sequence ID" value="NZ_JAUEIR010000010.1"/>
</dbReference>